<keyword evidence="1 4" id="KW-0479">Metal-binding</keyword>
<evidence type="ECO:0000313" key="6">
    <source>
        <dbReference type="EMBL" id="KAF7234418.1"/>
    </source>
</evidence>
<dbReference type="Gene3D" id="2.10.110.10">
    <property type="entry name" value="Cysteine Rich Protein"/>
    <property type="match status" value="1"/>
</dbReference>
<comment type="caution">
    <text evidence="6">The sequence shown here is derived from an EMBL/GenBank/DDBJ whole genome shotgun (WGS) entry which is preliminary data.</text>
</comment>
<feature type="non-terminal residue" evidence="6">
    <location>
        <position position="1"/>
    </location>
</feature>
<feature type="domain" description="LIM zinc-binding" evidence="5">
    <location>
        <begin position="50"/>
        <end position="110"/>
    </location>
</feature>
<gene>
    <name evidence="6" type="ORF">EG68_11938</name>
</gene>
<reference evidence="6" key="1">
    <citation type="submission" date="2019-07" db="EMBL/GenBank/DDBJ databases">
        <title>Annotation for the trematode Paragonimus miyazaki's.</title>
        <authorList>
            <person name="Choi Y.-J."/>
        </authorList>
    </citation>
    <scope>NUCLEOTIDE SEQUENCE</scope>
    <source>
        <strain evidence="6">Japan</strain>
    </source>
</reference>
<keyword evidence="2 4" id="KW-0862">Zinc</keyword>
<dbReference type="SUPFAM" id="SSF57716">
    <property type="entry name" value="Glucocorticoid receptor-like (DNA-binding domain)"/>
    <property type="match status" value="1"/>
</dbReference>
<dbReference type="CDD" id="cd08368">
    <property type="entry name" value="LIM"/>
    <property type="match status" value="1"/>
</dbReference>
<dbReference type="InterPro" id="IPR001781">
    <property type="entry name" value="Znf_LIM"/>
</dbReference>
<sequence length="139" mass="15257">VAEFKECRRRPLCGLAIVCGKISKPIVLPRCELTTTPSMCPSEPQTSISESCCSCGQCVQSMDGIQLSAGLHHFDCLRCCICRKPLGRYTFREYAGKVYCAADFDSIVHRECLPLSPAVELNYGSPTCCTPCRSSLSTY</sequence>
<proteinExistence type="predicted"/>
<name>A0A8S9YH54_9TREM</name>
<dbReference type="EMBL" id="JTDE01009746">
    <property type="protein sequence ID" value="KAF7234418.1"/>
    <property type="molecule type" value="Genomic_DNA"/>
</dbReference>
<evidence type="ECO:0000256" key="2">
    <source>
        <dbReference type="ARBA" id="ARBA00022833"/>
    </source>
</evidence>
<dbReference type="Pfam" id="PF00412">
    <property type="entry name" value="LIM"/>
    <property type="match status" value="1"/>
</dbReference>
<evidence type="ECO:0000256" key="3">
    <source>
        <dbReference type="ARBA" id="ARBA00023038"/>
    </source>
</evidence>
<evidence type="ECO:0000256" key="4">
    <source>
        <dbReference type="PROSITE-ProRule" id="PRU00125"/>
    </source>
</evidence>
<evidence type="ECO:0000313" key="7">
    <source>
        <dbReference type="Proteomes" id="UP000822476"/>
    </source>
</evidence>
<keyword evidence="3 4" id="KW-0440">LIM domain</keyword>
<dbReference type="PROSITE" id="PS00478">
    <property type="entry name" value="LIM_DOMAIN_1"/>
    <property type="match status" value="1"/>
</dbReference>
<dbReference type="OrthoDB" id="1112565at2759"/>
<dbReference type="PROSITE" id="PS50023">
    <property type="entry name" value="LIM_DOMAIN_2"/>
    <property type="match status" value="1"/>
</dbReference>
<dbReference type="AlphaFoldDB" id="A0A8S9YH54"/>
<keyword evidence="7" id="KW-1185">Reference proteome</keyword>
<evidence type="ECO:0000259" key="5">
    <source>
        <dbReference type="PROSITE" id="PS50023"/>
    </source>
</evidence>
<organism evidence="6 7">
    <name type="scientific">Paragonimus skrjabini miyazakii</name>
    <dbReference type="NCBI Taxonomy" id="59628"/>
    <lineage>
        <taxon>Eukaryota</taxon>
        <taxon>Metazoa</taxon>
        <taxon>Spiralia</taxon>
        <taxon>Lophotrochozoa</taxon>
        <taxon>Platyhelminthes</taxon>
        <taxon>Trematoda</taxon>
        <taxon>Digenea</taxon>
        <taxon>Plagiorchiida</taxon>
        <taxon>Troglotremata</taxon>
        <taxon>Troglotrematidae</taxon>
        <taxon>Paragonimus</taxon>
    </lineage>
</organism>
<protein>
    <recommendedName>
        <fullName evidence="5">LIM zinc-binding domain-containing protein</fullName>
    </recommendedName>
</protein>
<evidence type="ECO:0000256" key="1">
    <source>
        <dbReference type="ARBA" id="ARBA00022723"/>
    </source>
</evidence>
<accession>A0A8S9YH54</accession>
<dbReference type="Proteomes" id="UP000822476">
    <property type="component" value="Unassembled WGS sequence"/>
</dbReference>
<dbReference type="GO" id="GO:0046872">
    <property type="term" value="F:metal ion binding"/>
    <property type="evidence" value="ECO:0007669"/>
    <property type="project" value="UniProtKB-KW"/>
</dbReference>
<dbReference type="SMART" id="SM00132">
    <property type="entry name" value="LIM"/>
    <property type="match status" value="1"/>
</dbReference>